<proteinExistence type="predicted"/>
<keyword evidence="1" id="KW-0732">Signal</keyword>
<comment type="caution">
    <text evidence="2">The sequence shown here is derived from an EMBL/GenBank/DDBJ whole genome shotgun (WGS) entry which is preliminary data.</text>
</comment>
<gene>
    <name evidence="2" type="ORF">ED208_08085</name>
</gene>
<reference evidence="2 3" key="1">
    <citation type="submission" date="2018-10" db="EMBL/GenBank/DDBJ databases">
        <authorList>
            <person name="Chen W.-M."/>
        </authorList>
    </citation>
    <scope>NUCLEOTIDE SEQUENCE [LARGE SCALE GENOMIC DNA]</scope>
    <source>
        <strain evidence="2 3">THS-13</strain>
    </source>
</reference>
<keyword evidence="3" id="KW-1185">Reference proteome</keyword>
<feature type="chain" id="PRO_5018200882" description="Lipoprotein" evidence="1">
    <location>
        <begin position="21"/>
        <end position="79"/>
    </location>
</feature>
<name>A0A3N0VDS5_9GAMM</name>
<dbReference type="Proteomes" id="UP000282106">
    <property type="component" value="Unassembled WGS sequence"/>
</dbReference>
<feature type="signal peptide" evidence="1">
    <location>
        <begin position="1"/>
        <end position="20"/>
    </location>
</feature>
<dbReference type="EMBL" id="RJVO01000003">
    <property type="protein sequence ID" value="ROH90927.1"/>
    <property type="molecule type" value="Genomic_DNA"/>
</dbReference>
<sequence>MKPVLIAALLLPLAACQPNAEPKKVDDTQGRAETQGIRNTEAIGYAGDAIANKVDGALDANDQRKDALDAQLKAAEQPQ</sequence>
<evidence type="ECO:0000256" key="1">
    <source>
        <dbReference type="SAM" id="SignalP"/>
    </source>
</evidence>
<evidence type="ECO:0008006" key="4">
    <source>
        <dbReference type="Google" id="ProtNLM"/>
    </source>
</evidence>
<evidence type="ECO:0000313" key="3">
    <source>
        <dbReference type="Proteomes" id="UP000282106"/>
    </source>
</evidence>
<dbReference type="AlphaFoldDB" id="A0A3N0VDS5"/>
<accession>A0A3N0VDS5</accession>
<protein>
    <recommendedName>
        <fullName evidence="4">Lipoprotein</fullName>
    </recommendedName>
</protein>
<dbReference type="RefSeq" id="WP_123211382.1">
    <property type="nucleotide sequence ID" value="NZ_RJVO01000003.1"/>
</dbReference>
<organism evidence="2 3">
    <name type="scientific">Stagnimonas aquatica</name>
    <dbReference type="NCBI Taxonomy" id="2689987"/>
    <lineage>
        <taxon>Bacteria</taxon>
        <taxon>Pseudomonadati</taxon>
        <taxon>Pseudomonadota</taxon>
        <taxon>Gammaproteobacteria</taxon>
        <taxon>Nevskiales</taxon>
        <taxon>Nevskiaceae</taxon>
        <taxon>Stagnimonas</taxon>
    </lineage>
</organism>
<evidence type="ECO:0000313" key="2">
    <source>
        <dbReference type="EMBL" id="ROH90927.1"/>
    </source>
</evidence>
<dbReference type="InParanoid" id="A0A3N0VDS5"/>